<dbReference type="STRING" id="927664.SAMN05421780_10590"/>
<evidence type="ECO:0000313" key="10">
    <source>
        <dbReference type="Proteomes" id="UP000199514"/>
    </source>
</evidence>
<dbReference type="InterPro" id="IPR005467">
    <property type="entry name" value="His_kinase_dom"/>
</dbReference>
<dbReference type="Gene3D" id="1.10.287.130">
    <property type="match status" value="1"/>
</dbReference>
<dbReference type="PROSITE" id="PS50109">
    <property type="entry name" value="HIS_KIN"/>
    <property type="match status" value="1"/>
</dbReference>
<dbReference type="FunFam" id="3.30.565.10:FF:000006">
    <property type="entry name" value="Sensor histidine kinase WalK"/>
    <property type="match status" value="1"/>
</dbReference>
<feature type="transmembrane region" description="Helical" evidence="7">
    <location>
        <begin position="166"/>
        <end position="189"/>
    </location>
</feature>
<sequence length="425" mass="48274">MKNRTIALIVTLGVLCIAGIFSIQLFWLNRAFDLRETQFNFGVNIALRNVAVRLLHYNGHQMAAENPVSQLSPNYFVVRVNDVIDANVLELYLREELLKRNVIENFEYAIYDCVGEKMVYGNYVSLEKDEKNPSCTSSLPRWNTDNYYFGVYFPNKDANLLSSMGIWLFSTGVLVLVSVFFGYAMFVILKQKRLSEIQKEFINNMNHEFQTPLATITVAADVLRKPDIGKHPARLQNYANIIQHETQRLRSQVERLLQTASADKDVWELNRQTVHLHQVLEQVAESYTQTLQNVNGRIALDFPQNCSDEVSADGLHLRNAFANLIDNAIKYSALSPEIGIKTSCQKKGVLVEISDKGIGISAEHQRKIFDKFYRVPSGNLHNVKGFGLGLHYVKSVVEKHGGKINVHSRVGEGTTFGVWLPYSRK</sequence>
<dbReference type="AlphaFoldDB" id="A0A1I1ITI5"/>
<dbReference type="InterPro" id="IPR036097">
    <property type="entry name" value="HisK_dim/P_sf"/>
</dbReference>
<dbReference type="GO" id="GO:0000155">
    <property type="term" value="F:phosphorelay sensor kinase activity"/>
    <property type="evidence" value="ECO:0007669"/>
    <property type="project" value="InterPro"/>
</dbReference>
<keyword evidence="3" id="KW-0597">Phosphoprotein</keyword>
<evidence type="ECO:0000313" key="9">
    <source>
        <dbReference type="EMBL" id="SFC39609.1"/>
    </source>
</evidence>
<dbReference type="Pfam" id="PF02518">
    <property type="entry name" value="HATPase_c"/>
    <property type="match status" value="1"/>
</dbReference>
<feature type="domain" description="Histidine kinase" evidence="8">
    <location>
        <begin position="204"/>
        <end position="424"/>
    </location>
</feature>
<dbReference type="PANTHER" id="PTHR45453">
    <property type="entry name" value="PHOSPHATE REGULON SENSOR PROTEIN PHOR"/>
    <property type="match status" value="1"/>
</dbReference>
<evidence type="ECO:0000256" key="1">
    <source>
        <dbReference type="ARBA" id="ARBA00000085"/>
    </source>
</evidence>
<dbReference type="CDD" id="cd00075">
    <property type="entry name" value="HATPase"/>
    <property type="match status" value="1"/>
</dbReference>
<evidence type="ECO:0000256" key="4">
    <source>
        <dbReference type="ARBA" id="ARBA00022679"/>
    </source>
</evidence>
<dbReference type="SMART" id="SM00387">
    <property type="entry name" value="HATPase_c"/>
    <property type="match status" value="1"/>
</dbReference>
<evidence type="ECO:0000256" key="3">
    <source>
        <dbReference type="ARBA" id="ARBA00022553"/>
    </source>
</evidence>
<dbReference type="OrthoDB" id="1933776at2"/>
<dbReference type="InterPro" id="IPR036890">
    <property type="entry name" value="HATPase_C_sf"/>
</dbReference>
<dbReference type="GO" id="GO:0016036">
    <property type="term" value="P:cellular response to phosphate starvation"/>
    <property type="evidence" value="ECO:0007669"/>
    <property type="project" value="TreeGrafter"/>
</dbReference>
<evidence type="ECO:0000259" key="8">
    <source>
        <dbReference type="PROSITE" id="PS50109"/>
    </source>
</evidence>
<keyword evidence="7" id="KW-0472">Membrane</keyword>
<protein>
    <recommendedName>
        <fullName evidence="2">histidine kinase</fullName>
        <ecNumber evidence="2">2.7.13.3</ecNumber>
    </recommendedName>
</protein>
<name>A0A1I1ITI5_9BACT</name>
<dbReference type="InterPro" id="IPR003661">
    <property type="entry name" value="HisK_dim/P_dom"/>
</dbReference>
<keyword evidence="6" id="KW-0902">Two-component regulatory system</keyword>
<dbReference type="InterPro" id="IPR004358">
    <property type="entry name" value="Sig_transdc_His_kin-like_C"/>
</dbReference>
<dbReference type="CDD" id="cd00082">
    <property type="entry name" value="HisKA"/>
    <property type="match status" value="1"/>
</dbReference>
<dbReference type="PANTHER" id="PTHR45453:SF1">
    <property type="entry name" value="PHOSPHATE REGULON SENSOR PROTEIN PHOR"/>
    <property type="match status" value="1"/>
</dbReference>
<evidence type="ECO:0000256" key="7">
    <source>
        <dbReference type="SAM" id="Phobius"/>
    </source>
</evidence>
<reference evidence="9 10" key="1">
    <citation type="submission" date="2016-10" db="EMBL/GenBank/DDBJ databases">
        <authorList>
            <person name="de Groot N.N."/>
        </authorList>
    </citation>
    <scope>NUCLEOTIDE SEQUENCE [LARGE SCALE GENOMIC DNA]</scope>
    <source>
        <strain evidence="9 10">DSM 6793</strain>
    </source>
</reference>
<evidence type="ECO:0000256" key="5">
    <source>
        <dbReference type="ARBA" id="ARBA00022777"/>
    </source>
</evidence>
<dbReference type="SUPFAM" id="SSF47384">
    <property type="entry name" value="Homodimeric domain of signal transducing histidine kinase"/>
    <property type="match status" value="1"/>
</dbReference>
<keyword evidence="7" id="KW-0812">Transmembrane</keyword>
<dbReference type="EC" id="2.7.13.3" evidence="2"/>
<dbReference type="SMART" id="SM00388">
    <property type="entry name" value="HisKA"/>
    <property type="match status" value="1"/>
</dbReference>
<feature type="transmembrane region" description="Helical" evidence="7">
    <location>
        <begin position="7"/>
        <end position="27"/>
    </location>
</feature>
<evidence type="ECO:0000256" key="6">
    <source>
        <dbReference type="ARBA" id="ARBA00023012"/>
    </source>
</evidence>
<keyword evidence="5 9" id="KW-0418">Kinase</keyword>
<dbReference type="Pfam" id="PF00512">
    <property type="entry name" value="HisKA"/>
    <property type="match status" value="1"/>
</dbReference>
<organism evidence="9 10">
    <name type="scientific">Flexibacter flexilis DSM 6793</name>
    <dbReference type="NCBI Taxonomy" id="927664"/>
    <lineage>
        <taxon>Bacteria</taxon>
        <taxon>Pseudomonadati</taxon>
        <taxon>Bacteroidota</taxon>
        <taxon>Cytophagia</taxon>
        <taxon>Cytophagales</taxon>
        <taxon>Flexibacteraceae</taxon>
        <taxon>Flexibacter</taxon>
    </lineage>
</organism>
<evidence type="ECO:0000256" key="2">
    <source>
        <dbReference type="ARBA" id="ARBA00012438"/>
    </source>
</evidence>
<dbReference type="EMBL" id="FOLE01000005">
    <property type="protein sequence ID" value="SFC39609.1"/>
    <property type="molecule type" value="Genomic_DNA"/>
</dbReference>
<keyword evidence="4" id="KW-0808">Transferase</keyword>
<dbReference type="SUPFAM" id="SSF55874">
    <property type="entry name" value="ATPase domain of HSP90 chaperone/DNA topoisomerase II/histidine kinase"/>
    <property type="match status" value="1"/>
</dbReference>
<dbReference type="GO" id="GO:0004721">
    <property type="term" value="F:phosphoprotein phosphatase activity"/>
    <property type="evidence" value="ECO:0007669"/>
    <property type="project" value="TreeGrafter"/>
</dbReference>
<comment type="catalytic activity">
    <reaction evidence="1">
        <text>ATP + protein L-histidine = ADP + protein N-phospho-L-histidine.</text>
        <dbReference type="EC" id="2.7.13.3"/>
    </reaction>
</comment>
<dbReference type="PRINTS" id="PR00344">
    <property type="entry name" value="BCTRLSENSOR"/>
</dbReference>
<keyword evidence="10" id="KW-1185">Reference proteome</keyword>
<dbReference type="InterPro" id="IPR050351">
    <property type="entry name" value="BphY/WalK/GraS-like"/>
</dbReference>
<dbReference type="GO" id="GO:0005886">
    <property type="term" value="C:plasma membrane"/>
    <property type="evidence" value="ECO:0007669"/>
    <property type="project" value="TreeGrafter"/>
</dbReference>
<dbReference type="Gene3D" id="3.30.565.10">
    <property type="entry name" value="Histidine kinase-like ATPase, C-terminal domain"/>
    <property type="match status" value="1"/>
</dbReference>
<proteinExistence type="predicted"/>
<accession>A0A1I1ITI5</accession>
<dbReference type="Proteomes" id="UP000199514">
    <property type="component" value="Unassembled WGS sequence"/>
</dbReference>
<dbReference type="InterPro" id="IPR003594">
    <property type="entry name" value="HATPase_dom"/>
</dbReference>
<gene>
    <name evidence="9" type="ORF">SAMN05421780_10590</name>
</gene>
<keyword evidence="7" id="KW-1133">Transmembrane helix</keyword>
<dbReference type="RefSeq" id="WP_091511595.1">
    <property type="nucleotide sequence ID" value="NZ_FOLE01000005.1"/>
</dbReference>